<accession>A0A3B5BAE7</accession>
<name>A0A3B5BAE7_9TELE</name>
<protein>
    <recommendedName>
        <fullName evidence="1">phospholipase D</fullName>
        <ecNumber evidence="1">3.1.4.4</ecNumber>
    </recommendedName>
</protein>
<feature type="domain" description="PLD phosphodiesterase" evidence="6">
    <location>
        <begin position="42"/>
        <end position="69"/>
    </location>
</feature>
<evidence type="ECO:0000313" key="7">
    <source>
        <dbReference type="Ensembl" id="ENSSPAP00000022737.1"/>
    </source>
</evidence>
<dbReference type="GO" id="GO:0032534">
    <property type="term" value="P:regulation of microvillus assembly"/>
    <property type="evidence" value="ECO:0007669"/>
    <property type="project" value="TreeGrafter"/>
</dbReference>
<sequence length="551" mass="62729">MLYKEVELALGINSGYSKRTLLHLHPNIKVMRHPDHVSSAVYLWAHHEKIIVIDQSVAFVGGIDLAYGRWDDREHRLTDVGSVTLSHLDGAASQSNGKGIFTVTDSVDQPKLKGQGRMKRTRFSIRRHLQKHGLAHDYCNFVHKDWIQLDKPFDDFIDRHTTPRMPWHDIASVVHGKAARDVARHFIQRWNFTKLVKPKYRSLSYPYLLPKSHTTAGEQRYQVPNCIQTKVQILRSASDWSAGIKYHEESIHNAYVEAIRNSRHFVYIENQFFISCADNRHVFNKIGDTIAERIIRAYREGKKYRVYVVTPLLPGFEGDINTGGGMFVGRGSDPEAAGDAPVGDQWMNYISIAGLRTHAELEGRLVTELIYVHSKMLIVDDNTVIIGSANINDRSMLGKRDSEVAVIVEDSETVASVMDGQQYEAGRYALELRLECFRTILGAHTDPSIDVSDPISDQFYKEVWMATCARNATIYQKVFRCLPSSDVRNILELEGYLAKPGLDKEDLPRAHEELKKIRGFLVQFPLQFLCEQNLLPPIGSKEAMVPMEVWT</sequence>
<dbReference type="InterPro" id="IPR001736">
    <property type="entry name" value="PLipase_D/transphosphatidylase"/>
</dbReference>
<dbReference type="AlphaFoldDB" id="A0A3B5BAE7"/>
<dbReference type="STRING" id="144197.ENSSPAP00000022737"/>
<dbReference type="GeneTree" id="ENSGT00940000155015"/>
<dbReference type="EC" id="3.1.4.4" evidence="1"/>
<evidence type="ECO:0000256" key="2">
    <source>
        <dbReference type="ARBA" id="ARBA00022737"/>
    </source>
</evidence>
<keyword evidence="5" id="KW-0443">Lipid metabolism</keyword>
<dbReference type="GO" id="GO:0035556">
    <property type="term" value="P:intracellular signal transduction"/>
    <property type="evidence" value="ECO:0007669"/>
    <property type="project" value="InterPro"/>
</dbReference>
<gene>
    <name evidence="7" type="primary">PLD1</name>
</gene>
<dbReference type="Pfam" id="PF13091">
    <property type="entry name" value="PLDc_2"/>
    <property type="match status" value="1"/>
</dbReference>
<dbReference type="GO" id="GO:0060627">
    <property type="term" value="P:regulation of vesicle-mediated transport"/>
    <property type="evidence" value="ECO:0007669"/>
    <property type="project" value="TreeGrafter"/>
</dbReference>
<dbReference type="PANTHER" id="PTHR18896">
    <property type="entry name" value="PHOSPHOLIPASE D"/>
    <property type="match status" value="1"/>
</dbReference>
<dbReference type="GO" id="GO:0009395">
    <property type="term" value="P:phospholipid catabolic process"/>
    <property type="evidence" value="ECO:0007669"/>
    <property type="project" value="TreeGrafter"/>
</dbReference>
<reference evidence="7" key="1">
    <citation type="submission" date="2023-09" db="UniProtKB">
        <authorList>
            <consortium name="Ensembl"/>
        </authorList>
    </citation>
    <scope>IDENTIFICATION</scope>
</reference>
<dbReference type="SMART" id="SM00155">
    <property type="entry name" value="PLDc"/>
    <property type="match status" value="2"/>
</dbReference>
<keyword evidence="2" id="KW-0677">Repeat</keyword>
<dbReference type="PANTHER" id="PTHR18896:SF57">
    <property type="entry name" value="PHOSPHOLIPASE D1"/>
    <property type="match status" value="1"/>
</dbReference>
<dbReference type="InterPro" id="IPR015679">
    <property type="entry name" value="PLipase_D_fam"/>
</dbReference>
<dbReference type="GO" id="GO:0006654">
    <property type="term" value="P:phosphatidic acid biosynthetic process"/>
    <property type="evidence" value="ECO:0007669"/>
    <property type="project" value="InterPro"/>
</dbReference>
<dbReference type="InterPro" id="IPR025202">
    <property type="entry name" value="PLD-like_dom"/>
</dbReference>
<dbReference type="SUPFAM" id="SSF56024">
    <property type="entry name" value="Phospholipase D/nuclease"/>
    <property type="match status" value="2"/>
</dbReference>
<evidence type="ECO:0000259" key="6">
    <source>
        <dbReference type="PROSITE" id="PS50035"/>
    </source>
</evidence>
<keyword evidence="3" id="KW-0378">Hydrolase</keyword>
<proteinExistence type="predicted"/>
<organism evidence="7">
    <name type="scientific">Stegastes partitus</name>
    <name type="common">bicolor damselfish</name>
    <dbReference type="NCBI Taxonomy" id="144197"/>
    <lineage>
        <taxon>Eukaryota</taxon>
        <taxon>Metazoa</taxon>
        <taxon>Chordata</taxon>
        <taxon>Craniata</taxon>
        <taxon>Vertebrata</taxon>
        <taxon>Euteleostomi</taxon>
        <taxon>Actinopterygii</taxon>
        <taxon>Neopterygii</taxon>
        <taxon>Teleostei</taxon>
        <taxon>Neoteleostei</taxon>
        <taxon>Acanthomorphata</taxon>
        <taxon>Ovalentaria</taxon>
        <taxon>Pomacentridae</taxon>
        <taxon>Stegastes</taxon>
    </lineage>
</organism>
<dbReference type="PROSITE" id="PS50035">
    <property type="entry name" value="PLD"/>
    <property type="match status" value="2"/>
</dbReference>
<evidence type="ECO:0000256" key="4">
    <source>
        <dbReference type="ARBA" id="ARBA00022963"/>
    </source>
</evidence>
<evidence type="ECO:0000256" key="3">
    <source>
        <dbReference type="ARBA" id="ARBA00022801"/>
    </source>
</evidence>
<evidence type="ECO:0000256" key="5">
    <source>
        <dbReference type="ARBA" id="ARBA00023098"/>
    </source>
</evidence>
<dbReference type="InterPro" id="IPR016555">
    <property type="entry name" value="PLipase_D_euk"/>
</dbReference>
<dbReference type="Pfam" id="PF00614">
    <property type="entry name" value="PLDc"/>
    <property type="match status" value="1"/>
</dbReference>
<dbReference type="Gene3D" id="3.30.870.10">
    <property type="entry name" value="Endonuclease Chain A"/>
    <property type="match status" value="3"/>
</dbReference>
<dbReference type="Ensembl" id="ENSSPAT00000023102.1">
    <property type="protein sequence ID" value="ENSSPAP00000022737.1"/>
    <property type="gene ID" value="ENSSPAG00000017147.1"/>
</dbReference>
<feature type="domain" description="PLD phosphodiesterase" evidence="6">
    <location>
        <begin position="368"/>
        <end position="395"/>
    </location>
</feature>
<dbReference type="GO" id="GO:0004630">
    <property type="term" value="F:phospholipase D activity"/>
    <property type="evidence" value="ECO:0007669"/>
    <property type="project" value="UniProtKB-EC"/>
</dbReference>
<keyword evidence="4" id="KW-0442">Lipid degradation</keyword>
<evidence type="ECO:0000256" key="1">
    <source>
        <dbReference type="ARBA" id="ARBA00012027"/>
    </source>
</evidence>
<dbReference type="PIRSF" id="PIRSF009376">
    <property type="entry name" value="Phospholipase_D_euk"/>
    <property type="match status" value="1"/>
</dbReference>
<dbReference type="FunFam" id="3.30.870.10:FF:000033">
    <property type="entry name" value="Phospholipase"/>
    <property type="match status" value="1"/>
</dbReference>